<dbReference type="GO" id="GO:0047372">
    <property type="term" value="F:monoacylglycerol lipase activity"/>
    <property type="evidence" value="ECO:0007669"/>
    <property type="project" value="TreeGrafter"/>
</dbReference>
<dbReference type="PANTHER" id="PTHR43798:SF33">
    <property type="entry name" value="HYDROLASE, PUTATIVE (AFU_ORTHOLOGUE AFUA_2G14860)-RELATED"/>
    <property type="match status" value="1"/>
</dbReference>
<dbReference type="SUPFAM" id="SSF53474">
    <property type="entry name" value="alpha/beta-Hydrolases"/>
    <property type="match status" value="1"/>
</dbReference>
<feature type="domain" description="AB hydrolase-1" evidence="2">
    <location>
        <begin position="67"/>
        <end position="317"/>
    </location>
</feature>
<dbReference type="Proteomes" id="UP000000755">
    <property type="component" value="Chromosome"/>
</dbReference>
<sequence>MKKLLLVVIGLFLFTNVQAQEELKKLDLNLENYKYPYQVSFLEIEAQQETYTMAYMYVKAENPNGKTVVLLHGKNFNGAYWQTTMEALSKKGFDVLVPDQIGFGKSSKPEYFQYSFQQLAENTKNLIEALQIEETTILGHSMGGMLATRFALMYPEITEKLVLVNPIGLEDWKLKIPYQSINDWYQQELKKDYEGIKKYQKESYYAGDWNEDYAKWAKLLAGWTLNEDYSRIAWNAALTYDMILTQPVVYEFQELEVPTLLIIGTRDRTALGKNLVSKEVKATMGLYEQLGKDTAEKIPNSELVEIPDTGHLPHIEAFDEFIKALVPYLEK</sequence>
<proteinExistence type="predicted"/>
<reference evidence="3 4" key="1">
    <citation type="journal article" date="2006" name="Environ. Microbiol.">
        <title>Whole genome analysis of the marine Bacteroidetes'Gramella forsetii' reveals adaptations to degradation of polymeric organic matter.</title>
        <authorList>
            <person name="Bauer M."/>
            <person name="Kube M."/>
            <person name="Teeling H."/>
            <person name="Richter M."/>
            <person name="Lombardot T."/>
            <person name="Allers E."/>
            <person name="Wuerdemann C.A."/>
            <person name="Quast C."/>
            <person name="Kuhl H."/>
            <person name="Knaust F."/>
            <person name="Woebken D."/>
            <person name="Bischof K."/>
            <person name="Mussmann M."/>
            <person name="Choudhuri J.V."/>
            <person name="Meyer F."/>
            <person name="Reinhardt R."/>
            <person name="Amann R.I."/>
            <person name="Gloeckner F.O."/>
        </authorList>
    </citation>
    <scope>NUCLEOTIDE SEQUENCE [LARGE SCALE GENOMIC DNA]</scope>
    <source>
        <strain evidence="3 4">KT0803</strain>
    </source>
</reference>
<evidence type="ECO:0000313" key="3">
    <source>
        <dbReference type="EMBL" id="CAL67147.1"/>
    </source>
</evidence>
<dbReference type="InterPro" id="IPR029058">
    <property type="entry name" value="AB_hydrolase_fold"/>
</dbReference>
<dbReference type="eggNOG" id="COG2267">
    <property type="taxonomic scope" value="Bacteria"/>
</dbReference>
<feature type="chain" id="PRO_5002627615" evidence="1">
    <location>
        <begin position="20"/>
        <end position="331"/>
    </location>
</feature>
<feature type="signal peptide" evidence="1">
    <location>
        <begin position="1"/>
        <end position="19"/>
    </location>
</feature>
<keyword evidence="3" id="KW-0378">Hydrolase</keyword>
<dbReference type="KEGG" id="gfo:GFO_2182"/>
<dbReference type="OrthoDB" id="9773293at2"/>
<evidence type="ECO:0000313" key="4">
    <source>
        <dbReference type="Proteomes" id="UP000000755"/>
    </source>
</evidence>
<dbReference type="InterPro" id="IPR050266">
    <property type="entry name" value="AB_hydrolase_sf"/>
</dbReference>
<dbReference type="InterPro" id="IPR000073">
    <property type="entry name" value="AB_hydrolase_1"/>
</dbReference>
<dbReference type="PRINTS" id="PR00111">
    <property type="entry name" value="ABHYDROLASE"/>
</dbReference>
<organism evidence="3 4">
    <name type="scientific">Christiangramia forsetii (strain DSM 17595 / CGMCC 1.15422 / KT0803)</name>
    <name type="common">Gramella forsetii</name>
    <dbReference type="NCBI Taxonomy" id="411154"/>
    <lineage>
        <taxon>Bacteria</taxon>
        <taxon>Pseudomonadati</taxon>
        <taxon>Bacteroidota</taxon>
        <taxon>Flavobacteriia</taxon>
        <taxon>Flavobacteriales</taxon>
        <taxon>Flavobacteriaceae</taxon>
        <taxon>Christiangramia</taxon>
    </lineage>
</organism>
<dbReference type="STRING" id="411154.GFO_2182"/>
<dbReference type="HOGENOM" id="CLU_020336_2_0_10"/>
<dbReference type="ESTHER" id="grafk-a0m3f2">
    <property type="family name" value="AlphaBeta_hydrolase"/>
</dbReference>
<dbReference type="PANTHER" id="PTHR43798">
    <property type="entry name" value="MONOACYLGLYCEROL LIPASE"/>
    <property type="match status" value="1"/>
</dbReference>
<gene>
    <name evidence="3" type="ordered locus">GFO_2182</name>
</gene>
<dbReference type="RefSeq" id="WP_011710050.1">
    <property type="nucleotide sequence ID" value="NC_008571.1"/>
</dbReference>
<evidence type="ECO:0000259" key="2">
    <source>
        <dbReference type="Pfam" id="PF00561"/>
    </source>
</evidence>
<dbReference type="AlphaFoldDB" id="A0M3F2"/>
<keyword evidence="1" id="KW-0732">Signal</keyword>
<dbReference type="GO" id="GO:0046464">
    <property type="term" value="P:acylglycerol catabolic process"/>
    <property type="evidence" value="ECO:0007669"/>
    <property type="project" value="TreeGrafter"/>
</dbReference>
<evidence type="ECO:0000256" key="1">
    <source>
        <dbReference type="SAM" id="SignalP"/>
    </source>
</evidence>
<dbReference type="EMBL" id="CU207366">
    <property type="protein sequence ID" value="CAL67147.1"/>
    <property type="molecule type" value="Genomic_DNA"/>
</dbReference>
<accession>A0M3F2</accession>
<dbReference type="GO" id="GO:0016020">
    <property type="term" value="C:membrane"/>
    <property type="evidence" value="ECO:0007669"/>
    <property type="project" value="TreeGrafter"/>
</dbReference>
<protein>
    <submittedName>
        <fullName evidence="3">Secreted alpha/beta fold hydrolase</fullName>
    </submittedName>
</protein>
<name>A0M3F2_CHRFK</name>
<dbReference type="Pfam" id="PF00561">
    <property type="entry name" value="Abhydrolase_1"/>
    <property type="match status" value="1"/>
</dbReference>
<dbReference type="Gene3D" id="3.40.50.1820">
    <property type="entry name" value="alpha/beta hydrolase"/>
    <property type="match status" value="1"/>
</dbReference>